<dbReference type="PANTHER" id="PTHR43537:SF6">
    <property type="entry name" value="HTH-TYPE TRANSCRIPTIONAL REPRESSOR RSPR"/>
    <property type="match status" value="1"/>
</dbReference>
<evidence type="ECO:0000256" key="3">
    <source>
        <dbReference type="ARBA" id="ARBA00023163"/>
    </source>
</evidence>
<dbReference type="EMBL" id="JAGDEL010000001">
    <property type="protein sequence ID" value="MBO1510153.1"/>
    <property type="molecule type" value="Genomic_DNA"/>
</dbReference>
<dbReference type="SMART" id="SM00345">
    <property type="entry name" value="HTH_GNTR"/>
    <property type="match status" value="1"/>
</dbReference>
<dbReference type="InterPro" id="IPR011711">
    <property type="entry name" value="GntR_C"/>
</dbReference>
<evidence type="ECO:0000259" key="4">
    <source>
        <dbReference type="PROSITE" id="PS50949"/>
    </source>
</evidence>
<dbReference type="CDD" id="cd07377">
    <property type="entry name" value="WHTH_GntR"/>
    <property type="match status" value="1"/>
</dbReference>
<organism evidence="5 6">
    <name type="scientific">Metabacillus bambusae</name>
    <dbReference type="NCBI Taxonomy" id="2795218"/>
    <lineage>
        <taxon>Bacteria</taxon>
        <taxon>Bacillati</taxon>
        <taxon>Bacillota</taxon>
        <taxon>Bacilli</taxon>
        <taxon>Bacillales</taxon>
        <taxon>Bacillaceae</taxon>
        <taxon>Metabacillus</taxon>
    </lineage>
</organism>
<keyword evidence="6" id="KW-1185">Reference proteome</keyword>
<evidence type="ECO:0000313" key="6">
    <source>
        <dbReference type="Proteomes" id="UP000663981"/>
    </source>
</evidence>
<name>A0ABS3MVY1_9BACI</name>
<dbReference type="InterPro" id="IPR036390">
    <property type="entry name" value="WH_DNA-bd_sf"/>
</dbReference>
<keyword evidence="2" id="KW-0238">DNA-binding</keyword>
<sequence>MGGGLVFIANDNRNNGSTRNYIYHTLKEQIITLTLEPGTKISEKEVAEQLKVSRTPVRESFLQLSQEELLEIYPQRGTFVSRIDLSHVEESRFVRENIEKVIVKLACDKLTDDDLFQLQTNIAMQETCEKKDNHEKLFELDDDFHKILFSACGKNRTWNMLQLMSSHFKRLRLLRLSSYLDWSIIISQHKQIFELIKKNEPDKAEEVMSEHLRLVVFEKELLKERYPTYFK</sequence>
<dbReference type="InterPro" id="IPR036388">
    <property type="entry name" value="WH-like_DNA-bd_sf"/>
</dbReference>
<proteinExistence type="predicted"/>
<accession>A0ABS3MVY1</accession>
<dbReference type="SUPFAM" id="SSF48008">
    <property type="entry name" value="GntR ligand-binding domain-like"/>
    <property type="match status" value="1"/>
</dbReference>
<comment type="caution">
    <text evidence="5">The sequence shown here is derived from an EMBL/GenBank/DDBJ whole genome shotgun (WGS) entry which is preliminary data.</text>
</comment>
<evidence type="ECO:0000256" key="1">
    <source>
        <dbReference type="ARBA" id="ARBA00023015"/>
    </source>
</evidence>
<dbReference type="InterPro" id="IPR008920">
    <property type="entry name" value="TF_FadR/GntR_C"/>
</dbReference>
<dbReference type="Proteomes" id="UP000663981">
    <property type="component" value="Unassembled WGS sequence"/>
</dbReference>
<keyword evidence="3" id="KW-0804">Transcription</keyword>
<dbReference type="PANTHER" id="PTHR43537">
    <property type="entry name" value="TRANSCRIPTIONAL REGULATOR, GNTR FAMILY"/>
    <property type="match status" value="1"/>
</dbReference>
<dbReference type="Gene3D" id="1.10.10.10">
    <property type="entry name" value="Winged helix-like DNA-binding domain superfamily/Winged helix DNA-binding domain"/>
    <property type="match status" value="1"/>
</dbReference>
<evidence type="ECO:0000313" key="5">
    <source>
        <dbReference type="EMBL" id="MBO1510153.1"/>
    </source>
</evidence>
<protein>
    <submittedName>
        <fullName evidence="5">GntR family transcriptional regulator</fullName>
    </submittedName>
</protein>
<evidence type="ECO:0000256" key="2">
    <source>
        <dbReference type="ARBA" id="ARBA00023125"/>
    </source>
</evidence>
<dbReference type="InterPro" id="IPR000524">
    <property type="entry name" value="Tscrpt_reg_HTH_GntR"/>
</dbReference>
<dbReference type="SUPFAM" id="SSF46785">
    <property type="entry name" value="Winged helix' DNA-binding domain"/>
    <property type="match status" value="1"/>
</dbReference>
<dbReference type="Pfam" id="PF00392">
    <property type="entry name" value="GntR"/>
    <property type="match status" value="1"/>
</dbReference>
<dbReference type="SMART" id="SM00895">
    <property type="entry name" value="FCD"/>
    <property type="match status" value="1"/>
</dbReference>
<reference evidence="5 6" key="1">
    <citation type="submission" date="2021-03" db="EMBL/GenBank/DDBJ databases">
        <title>Whole genome sequence of Metabacillus bambusae BG109.</title>
        <authorList>
            <person name="Jeong J.W."/>
        </authorList>
    </citation>
    <scope>NUCLEOTIDE SEQUENCE [LARGE SCALE GENOMIC DNA]</scope>
    <source>
        <strain evidence="5 6">BG109</strain>
    </source>
</reference>
<gene>
    <name evidence="5" type="ORF">I7822_00395</name>
</gene>
<keyword evidence="1" id="KW-0805">Transcription regulation</keyword>
<dbReference type="Pfam" id="PF07729">
    <property type="entry name" value="FCD"/>
    <property type="match status" value="1"/>
</dbReference>
<dbReference type="Gene3D" id="1.20.120.530">
    <property type="entry name" value="GntR ligand-binding domain-like"/>
    <property type="match status" value="1"/>
</dbReference>
<feature type="domain" description="HTH gntR-type" evidence="4">
    <location>
        <begin position="16"/>
        <end position="83"/>
    </location>
</feature>
<dbReference type="PROSITE" id="PS50949">
    <property type="entry name" value="HTH_GNTR"/>
    <property type="match status" value="1"/>
</dbReference>
<dbReference type="RefSeq" id="WP_207974830.1">
    <property type="nucleotide sequence ID" value="NZ_JAGDEL010000001.1"/>
</dbReference>